<dbReference type="PANTHER" id="PTHR43289:SF6">
    <property type="entry name" value="SERINE_THREONINE-PROTEIN KINASE NEKL-3"/>
    <property type="match status" value="1"/>
</dbReference>
<feature type="transmembrane region" description="Helical" evidence="9">
    <location>
        <begin position="581"/>
        <end position="599"/>
    </location>
</feature>
<accession>A0ABC8ASD2</accession>
<dbReference type="PROSITE" id="PS50011">
    <property type="entry name" value="PROTEIN_KINASE_DOM"/>
    <property type="match status" value="1"/>
</dbReference>
<keyword evidence="6 7" id="KW-0067">ATP-binding</keyword>
<dbReference type="RefSeq" id="WP_071343874.1">
    <property type="nucleotide sequence ID" value="NZ_CP017839.1"/>
</dbReference>
<evidence type="ECO:0000313" key="12">
    <source>
        <dbReference type="Proteomes" id="UP000180166"/>
    </source>
</evidence>
<evidence type="ECO:0000256" key="7">
    <source>
        <dbReference type="PROSITE-ProRule" id="PRU10141"/>
    </source>
</evidence>
<dbReference type="InterPro" id="IPR011009">
    <property type="entry name" value="Kinase-like_dom_sf"/>
</dbReference>
<dbReference type="PROSITE" id="PS00108">
    <property type="entry name" value="PROTEIN_KINASE_ST"/>
    <property type="match status" value="1"/>
</dbReference>
<evidence type="ECO:0000256" key="1">
    <source>
        <dbReference type="ARBA" id="ARBA00012513"/>
    </source>
</evidence>
<feature type="binding site" evidence="7">
    <location>
        <position position="41"/>
    </location>
    <ligand>
        <name>ATP</name>
        <dbReference type="ChEBI" id="CHEBI:30616"/>
    </ligand>
</feature>
<evidence type="ECO:0000256" key="3">
    <source>
        <dbReference type="ARBA" id="ARBA00022679"/>
    </source>
</evidence>
<evidence type="ECO:0000256" key="4">
    <source>
        <dbReference type="ARBA" id="ARBA00022741"/>
    </source>
</evidence>
<dbReference type="InterPro" id="IPR008271">
    <property type="entry name" value="Ser/Thr_kinase_AS"/>
</dbReference>
<feature type="transmembrane region" description="Helical" evidence="9">
    <location>
        <begin position="809"/>
        <end position="829"/>
    </location>
</feature>
<dbReference type="Gene3D" id="1.10.510.10">
    <property type="entry name" value="Transferase(Phosphotransferase) domain 1"/>
    <property type="match status" value="1"/>
</dbReference>
<feature type="transmembrane region" description="Helical" evidence="9">
    <location>
        <begin position="652"/>
        <end position="674"/>
    </location>
</feature>
<feature type="region of interest" description="Disordered" evidence="8">
    <location>
        <begin position="282"/>
        <end position="427"/>
    </location>
</feature>
<dbReference type="SUPFAM" id="SSF56112">
    <property type="entry name" value="Protein kinase-like (PK-like)"/>
    <property type="match status" value="1"/>
</dbReference>
<dbReference type="CDD" id="cd14014">
    <property type="entry name" value="STKc_PknB_like"/>
    <property type="match status" value="1"/>
</dbReference>
<dbReference type="AlphaFoldDB" id="A0ABC8ASD2"/>
<keyword evidence="5 11" id="KW-0418">Kinase</keyword>
<keyword evidence="4 7" id="KW-0547">Nucleotide-binding</keyword>
<feature type="domain" description="Protein kinase" evidence="10">
    <location>
        <begin position="12"/>
        <end position="276"/>
    </location>
</feature>
<feature type="compositionally biased region" description="Basic and acidic residues" evidence="8">
    <location>
        <begin position="362"/>
        <end position="374"/>
    </location>
</feature>
<dbReference type="EC" id="2.7.11.1" evidence="1"/>
<evidence type="ECO:0000256" key="8">
    <source>
        <dbReference type="SAM" id="MobiDB-lite"/>
    </source>
</evidence>
<dbReference type="Pfam" id="PF00069">
    <property type="entry name" value="Pkinase"/>
    <property type="match status" value="1"/>
</dbReference>
<feature type="transmembrane region" description="Helical" evidence="9">
    <location>
        <begin position="611"/>
        <end position="632"/>
    </location>
</feature>
<feature type="region of interest" description="Disordered" evidence="8">
    <location>
        <begin position="480"/>
        <end position="504"/>
    </location>
</feature>
<evidence type="ECO:0000256" key="2">
    <source>
        <dbReference type="ARBA" id="ARBA00022527"/>
    </source>
</evidence>
<evidence type="ECO:0000256" key="9">
    <source>
        <dbReference type="SAM" id="Phobius"/>
    </source>
</evidence>
<protein>
    <recommendedName>
        <fullName evidence="1">non-specific serine/threonine protein kinase</fullName>
        <ecNumber evidence="1">2.7.11.1</ecNumber>
    </recommendedName>
</protein>
<dbReference type="GO" id="GO:0004674">
    <property type="term" value="F:protein serine/threonine kinase activity"/>
    <property type="evidence" value="ECO:0007669"/>
    <property type="project" value="UniProtKB-KW"/>
</dbReference>
<dbReference type="Proteomes" id="UP000180166">
    <property type="component" value="Chromosome"/>
</dbReference>
<feature type="transmembrane region" description="Helical" evidence="9">
    <location>
        <begin position="720"/>
        <end position="740"/>
    </location>
</feature>
<sequence length="834" mass="87503">MRLEPGAEFAGFTIERVLGTGGMGVVYLARNPRLNRLVALKVLSDVIATDARGRARFEREAALAARLEHPNIVAIYDRAGADAETPWLCMKFIGGGDVSQLLAARHGPLTTDESLRILTDAAHALDHAHRHGILHRDVKPANILLDPSDHAPDRAVLTDFGIARALDDTLTATGMAATFAYAAPERFHGAPADHRADVYSLGCTFYELLTGTQPFPRPDQAAVIAAHLNTPPPRPLDTRPDLPPGFDDIIATALAKNPTDRYPTCGALADAATDILARARAARGNPRTAPTLEAPPRPEFIETLPPAPPAPATHAIPFTESNQAVPPGPESTEISQGTPSADLRPSSTPDTESAGAPSAIDARPESTGDPRPPDSTRTPPGDPDRPATGPRADAAVSRPEGGPRVDSAPGYPLDPLPESIRVGLDSPHPEIRRGAVQALGTQLTSGDERRADAARKALRHIATHDNPVVAPAAREVLGGAATLDSPRLPRARSEPGARSAARAEPTLKALRHSEAHESPGGGEPPVAVGSRGGRWSAVASWMSGVFAIIGAVLLLVARFTPGAVDHYDESRIDPLGYHGDYYLVGLAIAAAIAGASVLIPRWRRGIGQGLLVGLAVVGVWATIVVEVLGNRLNHGEAHSSGDSISTAIGFTFATYGHICLVLAGISALLALWLARSFDIGPRLPRDPLSIVMLVLALLGATAIGFTHSQFGGWDFLSGDYTWITVSAAATAAVPIAMLFMGSRTLAAAAATAAVPIAMLFMGSRTLAAAIAIGWALGGLFMCFFFYSLGRHLDTWLPQAPDGDGNPSATPVRLLALTLLALIATAALSLRRARR</sequence>
<evidence type="ECO:0000313" key="11">
    <source>
        <dbReference type="EMBL" id="APA97053.1"/>
    </source>
</evidence>
<feature type="transmembrane region" description="Helical" evidence="9">
    <location>
        <begin position="766"/>
        <end position="789"/>
    </location>
</feature>
<keyword evidence="9" id="KW-0812">Transmembrane</keyword>
<dbReference type="InterPro" id="IPR017441">
    <property type="entry name" value="Protein_kinase_ATP_BS"/>
</dbReference>
<keyword evidence="9" id="KW-0472">Membrane</keyword>
<dbReference type="GO" id="GO:0005524">
    <property type="term" value="F:ATP binding"/>
    <property type="evidence" value="ECO:0007669"/>
    <property type="project" value="UniProtKB-UniRule"/>
</dbReference>
<dbReference type="Gene3D" id="3.30.200.20">
    <property type="entry name" value="Phosphorylase Kinase, domain 1"/>
    <property type="match status" value="1"/>
</dbReference>
<keyword evidence="2 11" id="KW-0723">Serine/threonine-protein kinase</keyword>
<feature type="compositionally biased region" description="Polar residues" evidence="8">
    <location>
        <begin position="332"/>
        <end position="351"/>
    </location>
</feature>
<keyword evidence="3 11" id="KW-0808">Transferase</keyword>
<feature type="transmembrane region" description="Helical" evidence="9">
    <location>
        <begin position="538"/>
        <end position="561"/>
    </location>
</feature>
<dbReference type="EMBL" id="CP017839">
    <property type="protein sequence ID" value="APA97053.1"/>
    <property type="molecule type" value="Genomic_DNA"/>
</dbReference>
<proteinExistence type="predicted"/>
<dbReference type="InterPro" id="IPR000719">
    <property type="entry name" value="Prot_kinase_dom"/>
</dbReference>
<reference evidence="11 12" key="1">
    <citation type="submission" date="2016-10" db="EMBL/GenBank/DDBJ databases">
        <title>Genome sequence of Nocardia seriolae strain EM150506, isolated from Anguila japonica.</title>
        <authorList>
            <person name="Han H.-J."/>
        </authorList>
    </citation>
    <scope>NUCLEOTIDE SEQUENCE [LARGE SCALE GENOMIC DNA]</scope>
    <source>
        <strain evidence="11 12">EM150506</strain>
    </source>
</reference>
<dbReference type="KEGG" id="nsr:NS506_02995"/>
<dbReference type="PANTHER" id="PTHR43289">
    <property type="entry name" value="MITOGEN-ACTIVATED PROTEIN KINASE KINASE KINASE 20-RELATED"/>
    <property type="match status" value="1"/>
</dbReference>
<dbReference type="SMART" id="SM00220">
    <property type="entry name" value="S_TKc"/>
    <property type="match status" value="1"/>
</dbReference>
<evidence type="ECO:0000256" key="6">
    <source>
        <dbReference type="ARBA" id="ARBA00022840"/>
    </source>
</evidence>
<feature type="transmembrane region" description="Helical" evidence="9">
    <location>
        <begin position="686"/>
        <end position="708"/>
    </location>
</feature>
<name>A0ABC8ASD2_9NOCA</name>
<gene>
    <name evidence="11" type="ORF">NS506_02995</name>
</gene>
<dbReference type="PROSITE" id="PS00107">
    <property type="entry name" value="PROTEIN_KINASE_ATP"/>
    <property type="match status" value="1"/>
</dbReference>
<evidence type="ECO:0000259" key="10">
    <source>
        <dbReference type="PROSITE" id="PS50011"/>
    </source>
</evidence>
<organism evidence="11 12">
    <name type="scientific">Nocardia seriolae</name>
    <dbReference type="NCBI Taxonomy" id="37332"/>
    <lineage>
        <taxon>Bacteria</taxon>
        <taxon>Bacillati</taxon>
        <taxon>Actinomycetota</taxon>
        <taxon>Actinomycetes</taxon>
        <taxon>Mycobacteriales</taxon>
        <taxon>Nocardiaceae</taxon>
        <taxon>Nocardia</taxon>
    </lineage>
</organism>
<evidence type="ECO:0000256" key="5">
    <source>
        <dbReference type="ARBA" id="ARBA00022777"/>
    </source>
</evidence>
<keyword evidence="9" id="KW-1133">Transmembrane helix</keyword>